<evidence type="ECO:0000313" key="3">
    <source>
        <dbReference type="Proteomes" id="UP001140513"/>
    </source>
</evidence>
<feature type="chain" id="PRO_5040922808" evidence="1">
    <location>
        <begin position="21"/>
        <end position="235"/>
    </location>
</feature>
<keyword evidence="3" id="KW-1185">Reference proteome</keyword>
<dbReference type="OrthoDB" id="5086500at2759"/>
<evidence type="ECO:0000313" key="2">
    <source>
        <dbReference type="EMBL" id="KAJ4351325.1"/>
    </source>
</evidence>
<accession>A0A9W9C9G7</accession>
<dbReference type="Proteomes" id="UP001140513">
    <property type="component" value="Unassembled WGS sequence"/>
</dbReference>
<dbReference type="AlphaFoldDB" id="A0A9W9C9G7"/>
<sequence>MPSLKLTLLSAAAALATATANEFGPAFSTGPVSSGNFIRESTYTIVVPQAPTSSSDDLALWIGMGTSSNDLIQTIVDNTPQDGWTTFAYTLVGGTTPVSDKRTKTTAGHQIVTHCKPLLAFHTTSFHLTYESTDKYSDSTKQYTQTVLLDGKQVSTLSTASGQAQGWGTAVECQSSKCGTAPAHKWTNATIVMDKADPNYINTLYKSGGATGTMKTADGGKTWTVAEISVPSYTF</sequence>
<dbReference type="EMBL" id="JAPEUX010000005">
    <property type="protein sequence ID" value="KAJ4351325.1"/>
    <property type="molecule type" value="Genomic_DNA"/>
</dbReference>
<keyword evidence="1" id="KW-0732">Signal</keyword>
<comment type="caution">
    <text evidence="2">The sequence shown here is derived from an EMBL/GenBank/DDBJ whole genome shotgun (WGS) entry which is preliminary data.</text>
</comment>
<evidence type="ECO:0000256" key="1">
    <source>
        <dbReference type="SAM" id="SignalP"/>
    </source>
</evidence>
<gene>
    <name evidence="2" type="ORF">N0V89_006664</name>
</gene>
<dbReference type="GeneID" id="80910194"/>
<organism evidence="2 3">
    <name type="scientific">Didymosphaeria variabile</name>
    <dbReference type="NCBI Taxonomy" id="1932322"/>
    <lineage>
        <taxon>Eukaryota</taxon>
        <taxon>Fungi</taxon>
        <taxon>Dikarya</taxon>
        <taxon>Ascomycota</taxon>
        <taxon>Pezizomycotina</taxon>
        <taxon>Dothideomycetes</taxon>
        <taxon>Pleosporomycetidae</taxon>
        <taxon>Pleosporales</taxon>
        <taxon>Massarineae</taxon>
        <taxon>Didymosphaeriaceae</taxon>
        <taxon>Didymosphaeria</taxon>
    </lineage>
</organism>
<protein>
    <submittedName>
        <fullName evidence="2">Uncharacterized protein</fullName>
    </submittedName>
</protein>
<proteinExistence type="predicted"/>
<reference evidence="2" key="1">
    <citation type="submission" date="2022-10" db="EMBL/GenBank/DDBJ databases">
        <title>Tapping the CABI collections for fungal endophytes: first genome assemblies for Collariella, Neodidymelliopsis, Ascochyta clinopodiicola, Didymella pomorum, Didymosphaeria variabile, Neocosmospora piperis and Neocucurbitaria cava.</title>
        <authorList>
            <person name="Hill R."/>
        </authorList>
    </citation>
    <scope>NUCLEOTIDE SEQUENCE</scope>
    <source>
        <strain evidence="2">IMI 356815</strain>
    </source>
</reference>
<name>A0A9W9C9G7_9PLEO</name>
<feature type="signal peptide" evidence="1">
    <location>
        <begin position="1"/>
        <end position="20"/>
    </location>
</feature>
<dbReference type="RefSeq" id="XP_056069681.1">
    <property type="nucleotide sequence ID" value="XM_056215434.1"/>
</dbReference>